<sequence>MAGTVSDNGPRRRPRCERRSHGHNADGAQVAMTRRQLLVGAAFGAVATVLCGACGEERLPAPHPLTVPGGGGAHAYLRGINSYTLNYASRCEPGASYRYLAARGHRIIRLPFQWGSVQRSLGGPLDEPFLRLLTAEVAAIGRAGMRAIIDVHSGGRHPDVVKATSTLGDGISQEEFDDLWLRLSDVFRDDRRVYAYDLMNEPYEIADDVWQSYSQGVVQALRAHGDRTLLWIEGNDYASAGAWREHQPKPWIDDPIDRHVYSAHAYPGMTSEEPQREPTAADQDEFLHDLRHFVDWLSEFDRRGSIGEVGWPSARRVGAAGAAEWNRLGDAWYEMADEARLDVTYFGASSAYDNWLWAYNAARNGLHLPGLHQAESQAKVIEAHPSSWCAPRCGAPAGAVKASWGATRSRGA</sequence>
<dbReference type="RefSeq" id="WP_259314270.1">
    <property type="nucleotide sequence ID" value="NZ_CP087164.1"/>
</dbReference>
<evidence type="ECO:0000259" key="5">
    <source>
        <dbReference type="Pfam" id="PF00150"/>
    </source>
</evidence>
<feature type="domain" description="Glycoside hydrolase family 5" evidence="5">
    <location>
        <begin position="97"/>
        <end position="347"/>
    </location>
</feature>
<evidence type="ECO:0000313" key="6">
    <source>
        <dbReference type="EMBL" id="UGS34604.1"/>
    </source>
</evidence>
<protein>
    <recommendedName>
        <fullName evidence="5">Glycoside hydrolase family 5 domain-containing protein</fullName>
    </recommendedName>
</protein>
<evidence type="ECO:0000256" key="3">
    <source>
        <dbReference type="RuleBase" id="RU361153"/>
    </source>
</evidence>
<dbReference type="PANTHER" id="PTHR34142:SF1">
    <property type="entry name" value="GLYCOSIDE HYDROLASE FAMILY 5 DOMAIN-CONTAINING PROTEIN"/>
    <property type="match status" value="1"/>
</dbReference>
<dbReference type="GO" id="GO:0009251">
    <property type="term" value="P:glucan catabolic process"/>
    <property type="evidence" value="ECO:0007669"/>
    <property type="project" value="TreeGrafter"/>
</dbReference>
<dbReference type="Pfam" id="PF00150">
    <property type="entry name" value="Cellulase"/>
    <property type="match status" value="1"/>
</dbReference>
<proteinExistence type="inferred from homology"/>
<feature type="compositionally biased region" description="Basic residues" evidence="4">
    <location>
        <begin position="11"/>
        <end position="22"/>
    </location>
</feature>
<gene>
    <name evidence="6" type="ORF">DSM104329_00983</name>
</gene>
<keyword evidence="7" id="KW-1185">Reference proteome</keyword>
<evidence type="ECO:0000256" key="2">
    <source>
        <dbReference type="ARBA" id="ARBA00023295"/>
    </source>
</evidence>
<dbReference type="PANTHER" id="PTHR34142">
    <property type="entry name" value="ENDO-BETA-1,4-GLUCANASE A"/>
    <property type="match status" value="1"/>
</dbReference>
<dbReference type="SUPFAM" id="SSF51445">
    <property type="entry name" value="(Trans)glycosidases"/>
    <property type="match status" value="1"/>
</dbReference>
<name>A0A9E7BZJ5_9ACTN</name>
<dbReference type="EMBL" id="CP087164">
    <property type="protein sequence ID" value="UGS34604.1"/>
    <property type="molecule type" value="Genomic_DNA"/>
</dbReference>
<dbReference type="GO" id="GO:0004553">
    <property type="term" value="F:hydrolase activity, hydrolyzing O-glycosyl compounds"/>
    <property type="evidence" value="ECO:0007669"/>
    <property type="project" value="InterPro"/>
</dbReference>
<dbReference type="InterPro" id="IPR001547">
    <property type="entry name" value="Glyco_hydro_5"/>
</dbReference>
<accession>A0A9E7BZJ5</accession>
<dbReference type="Proteomes" id="UP001162834">
    <property type="component" value="Chromosome"/>
</dbReference>
<evidence type="ECO:0000313" key="7">
    <source>
        <dbReference type="Proteomes" id="UP001162834"/>
    </source>
</evidence>
<feature type="region of interest" description="Disordered" evidence="4">
    <location>
        <begin position="1"/>
        <end position="27"/>
    </location>
</feature>
<dbReference type="Gene3D" id="3.20.20.80">
    <property type="entry name" value="Glycosidases"/>
    <property type="match status" value="1"/>
</dbReference>
<dbReference type="KEGG" id="sbae:DSM104329_00983"/>
<dbReference type="InterPro" id="IPR017853">
    <property type="entry name" value="GH"/>
</dbReference>
<dbReference type="AlphaFoldDB" id="A0A9E7BZJ5"/>
<keyword evidence="1 3" id="KW-0378">Hydrolase</keyword>
<evidence type="ECO:0000256" key="4">
    <source>
        <dbReference type="SAM" id="MobiDB-lite"/>
    </source>
</evidence>
<organism evidence="6 7">
    <name type="scientific">Capillimicrobium parvum</name>
    <dbReference type="NCBI Taxonomy" id="2884022"/>
    <lineage>
        <taxon>Bacteria</taxon>
        <taxon>Bacillati</taxon>
        <taxon>Actinomycetota</taxon>
        <taxon>Thermoleophilia</taxon>
        <taxon>Solirubrobacterales</taxon>
        <taxon>Capillimicrobiaceae</taxon>
        <taxon>Capillimicrobium</taxon>
    </lineage>
</organism>
<evidence type="ECO:0000256" key="1">
    <source>
        <dbReference type="ARBA" id="ARBA00022801"/>
    </source>
</evidence>
<reference evidence="6" key="1">
    <citation type="journal article" date="2022" name="Int. J. Syst. Evol. Microbiol.">
        <title>Pseudomonas aegrilactucae sp. nov. and Pseudomonas morbosilactucae sp. nov., pathogens causing bacterial rot of lettuce in Japan.</title>
        <authorList>
            <person name="Sawada H."/>
            <person name="Fujikawa T."/>
            <person name="Satou M."/>
        </authorList>
    </citation>
    <scope>NUCLEOTIDE SEQUENCE</scope>
    <source>
        <strain evidence="6">0166_1</strain>
    </source>
</reference>
<comment type="similarity">
    <text evidence="3">Belongs to the glycosyl hydrolase 5 (cellulase A) family.</text>
</comment>
<keyword evidence="2 3" id="KW-0326">Glycosidase</keyword>